<dbReference type="PANTHER" id="PTHR10587">
    <property type="entry name" value="GLYCOSYL TRANSFERASE-RELATED"/>
    <property type="match status" value="1"/>
</dbReference>
<gene>
    <name evidence="2" type="ORF">IFO66_03955</name>
</gene>
<dbReference type="Gene3D" id="3.20.20.370">
    <property type="entry name" value="Glycoside hydrolase/deacetylase"/>
    <property type="match status" value="1"/>
</dbReference>
<feature type="domain" description="NodB homology" evidence="1">
    <location>
        <begin position="37"/>
        <end position="218"/>
    </location>
</feature>
<dbReference type="PROSITE" id="PS51677">
    <property type="entry name" value="NODB"/>
    <property type="match status" value="1"/>
</dbReference>
<evidence type="ECO:0000259" key="1">
    <source>
        <dbReference type="PROSITE" id="PS51677"/>
    </source>
</evidence>
<reference evidence="2 3" key="1">
    <citation type="submission" date="2020-09" db="EMBL/GenBank/DDBJ databases">
        <title>Paenibacillus sp. CAU 1523 isolated from sand of Haeundae Beach.</title>
        <authorList>
            <person name="Kim W."/>
        </authorList>
    </citation>
    <scope>NUCLEOTIDE SEQUENCE [LARGE SCALE GENOMIC DNA]</scope>
    <source>
        <strain evidence="2 3">CAU 1523</strain>
    </source>
</reference>
<evidence type="ECO:0000313" key="3">
    <source>
        <dbReference type="Proteomes" id="UP000634529"/>
    </source>
</evidence>
<proteinExistence type="predicted"/>
<dbReference type="Proteomes" id="UP000634529">
    <property type="component" value="Unassembled WGS sequence"/>
</dbReference>
<dbReference type="Pfam" id="PF01522">
    <property type="entry name" value="Polysacc_deac_1"/>
    <property type="match status" value="1"/>
</dbReference>
<dbReference type="RefSeq" id="WP_192023890.1">
    <property type="nucleotide sequence ID" value="NZ_JACYTN010000002.1"/>
</dbReference>
<name>A0ABR9AWW4_9BACL</name>
<dbReference type="InterPro" id="IPR002509">
    <property type="entry name" value="NODB_dom"/>
</dbReference>
<dbReference type="CDD" id="cd10917">
    <property type="entry name" value="CE4_NodB_like_6s_7s"/>
    <property type="match status" value="1"/>
</dbReference>
<evidence type="ECO:0000313" key="2">
    <source>
        <dbReference type="EMBL" id="MBD8497451.1"/>
    </source>
</evidence>
<dbReference type="EMBL" id="JACYTN010000002">
    <property type="protein sequence ID" value="MBD8497451.1"/>
    <property type="molecule type" value="Genomic_DNA"/>
</dbReference>
<accession>A0ABR9AWW4</accession>
<sequence>MAADIVDFREFCENPELVDNLDHRIIRDVRLPDESELYVCFTFDDGPTEYTPLLLDLFKQYDAKATFFVVGEFVDEFPDITRRIVEEGHEIGNHTYFHPNLSTITNDEVDKEIITTEEAIITHAKTRSQLFRAPYGVFRMETLERVEEMGYRLALWSRDMYVRDWEYPGADAIFDRVLENMKNGSIVLLHDGGGEREQTVEAVKRLFPILLNEGYQFVTVSELIEISEQKNAGKMKI</sequence>
<dbReference type="InterPro" id="IPR050248">
    <property type="entry name" value="Polysacc_deacetylase_ArnD"/>
</dbReference>
<organism evidence="2 3">
    <name type="scientific">Paenibacillus arenosi</name>
    <dbReference type="NCBI Taxonomy" id="2774142"/>
    <lineage>
        <taxon>Bacteria</taxon>
        <taxon>Bacillati</taxon>
        <taxon>Bacillota</taxon>
        <taxon>Bacilli</taxon>
        <taxon>Bacillales</taxon>
        <taxon>Paenibacillaceae</taxon>
        <taxon>Paenibacillus</taxon>
    </lineage>
</organism>
<keyword evidence="3" id="KW-1185">Reference proteome</keyword>
<protein>
    <submittedName>
        <fullName evidence="2">Polysaccharide deacetylase family protein</fullName>
    </submittedName>
</protein>
<dbReference type="SUPFAM" id="SSF88713">
    <property type="entry name" value="Glycoside hydrolase/deacetylase"/>
    <property type="match status" value="1"/>
</dbReference>
<comment type="caution">
    <text evidence="2">The sequence shown here is derived from an EMBL/GenBank/DDBJ whole genome shotgun (WGS) entry which is preliminary data.</text>
</comment>
<dbReference type="InterPro" id="IPR011330">
    <property type="entry name" value="Glyco_hydro/deAcase_b/a-brl"/>
</dbReference>